<sequence length="207" mass="23284">MEDEYLKGLDKDVERLMELHKLSNQEFDKQVVYLAGGGLALTLTFVKDISSVTARQWLPVLLFAWVMFAITLILNLLSHKASYRNFGLMLERLQYYKDSYLKKEPVDQNKVDSYSKRVNRKATWLQYLNMACVICSLIGVFSFIAFASLNFIFPTMPNESTPYSTKPGPGADQVRGLEATGNFITPPLPPTPAAPPQAPQTQAKPSK</sequence>
<feature type="region of interest" description="Disordered" evidence="1">
    <location>
        <begin position="162"/>
        <end position="207"/>
    </location>
</feature>
<reference evidence="3 4" key="1">
    <citation type="submission" date="2017-01" db="EMBL/GenBank/DDBJ databases">
        <title>A new Hymenobacter.</title>
        <authorList>
            <person name="Liang Y."/>
            <person name="Feng F."/>
        </authorList>
    </citation>
    <scope>NUCLEOTIDE SEQUENCE [LARGE SCALE GENOMIC DNA]</scope>
    <source>
        <strain evidence="3">MIMBbqt21</strain>
    </source>
</reference>
<feature type="transmembrane region" description="Helical" evidence="2">
    <location>
        <begin position="56"/>
        <end position="77"/>
    </location>
</feature>
<evidence type="ECO:0000313" key="4">
    <source>
        <dbReference type="Proteomes" id="UP000194873"/>
    </source>
</evidence>
<keyword evidence="4" id="KW-1185">Reference proteome</keyword>
<keyword evidence="2" id="KW-0472">Membrane</keyword>
<feature type="transmembrane region" description="Helical" evidence="2">
    <location>
        <begin position="127"/>
        <end position="153"/>
    </location>
</feature>
<dbReference type="AlphaFoldDB" id="A0A243W5Q3"/>
<keyword evidence="2" id="KW-0812">Transmembrane</keyword>
<evidence type="ECO:0000313" key="3">
    <source>
        <dbReference type="EMBL" id="OUJ68983.1"/>
    </source>
</evidence>
<evidence type="ECO:0000256" key="2">
    <source>
        <dbReference type="SAM" id="Phobius"/>
    </source>
</evidence>
<comment type="caution">
    <text evidence="3">The sequence shown here is derived from an EMBL/GenBank/DDBJ whole genome shotgun (WGS) entry which is preliminary data.</text>
</comment>
<dbReference type="EMBL" id="MTSE01000040">
    <property type="protein sequence ID" value="OUJ68983.1"/>
    <property type="molecule type" value="Genomic_DNA"/>
</dbReference>
<accession>A0A243W5Q3</accession>
<dbReference type="RefSeq" id="WP_086597250.1">
    <property type="nucleotide sequence ID" value="NZ_MTSE01000040.1"/>
</dbReference>
<evidence type="ECO:0000256" key="1">
    <source>
        <dbReference type="SAM" id="MobiDB-lite"/>
    </source>
</evidence>
<dbReference type="Proteomes" id="UP000194873">
    <property type="component" value="Unassembled WGS sequence"/>
</dbReference>
<protein>
    <submittedName>
        <fullName evidence="3">Uncharacterized protein</fullName>
    </submittedName>
</protein>
<dbReference type="OrthoDB" id="887104at2"/>
<keyword evidence="2" id="KW-1133">Transmembrane helix</keyword>
<gene>
    <name evidence="3" type="ORF">BXP70_27140</name>
</gene>
<proteinExistence type="predicted"/>
<organism evidence="3 4">
    <name type="scientific">Hymenobacter crusticola</name>
    <dbReference type="NCBI Taxonomy" id="1770526"/>
    <lineage>
        <taxon>Bacteria</taxon>
        <taxon>Pseudomonadati</taxon>
        <taxon>Bacteroidota</taxon>
        <taxon>Cytophagia</taxon>
        <taxon>Cytophagales</taxon>
        <taxon>Hymenobacteraceae</taxon>
        <taxon>Hymenobacter</taxon>
    </lineage>
</organism>
<name>A0A243W5Q3_9BACT</name>
<feature type="compositionally biased region" description="Pro residues" evidence="1">
    <location>
        <begin position="186"/>
        <end position="198"/>
    </location>
</feature>